<evidence type="ECO:0000256" key="2">
    <source>
        <dbReference type="ARBA" id="ARBA00009695"/>
    </source>
</evidence>
<dbReference type="GO" id="GO:0006282">
    <property type="term" value="P:regulation of DNA repair"/>
    <property type="evidence" value="ECO:0007669"/>
    <property type="project" value="UniProtKB-UniRule"/>
</dbReference>
<comment type="function">
    <text evidence="5">Modulates RecA activity.</text>
</comment>
<gene>
    <name evidence="5" type="primary">recX</name>
    <name evidence="7" type="ORF">DWB68_09405</name>
</gene>
<dbReference type="PANTHER" id="PTHR33602:SF1">
    <property type="entry name" value="REGULATORY PROTEIN RECX FAMILY PROTEIN"/>
    <property type="match status" value="1"/>
</dbReference>
<dbReference type="InterPro" id="IPR003783">
    <property type="entry name" value="Regulatory_RecX"/>
</dbReference>
<dbReference type="AlphaFoldDB" id="A0A399J911"/>
<evidence type="ECO:0000256" key="3">
    <source>
        <dbReference type="ARBA" id="ARBA00018111"/>
    </source>
</evidence>
<dbReference type="Gene3D" id="1.10.10.10">
    <property type="entry name" value="Winged helix-like DNA-binding domain superfamily/Winged helix DNA-binding domain"/>
    <property type="match status" value="1"/>
</dbReference>
<proteinExistence type="inferred from homology"/>
<organism evidence="7 8">
    <name type="scientific">Galactobacter valiniphilus</name>
    <dbReference type="NCBI Taxonomy" id="2676122"/>
    <lineage>
        <taxon>Bacteria</taxon>
        <taxon>Bacillati</taxon>
        <taxon>Actinomycetota</taxon>
        <taxon>Actinomycetes</taxon>
        <taxon>Micrococcales</taxon>
        <taxon>Micrococcaceae</taxon>
        <taxon>Galactobacter</taxon>
    </lineage>
</organism>
<dbReference type="InterPro" id="IPR036388">
    <property type="entry name" value="WH-like_DNA-bd_sf"/>
</dbReference>
<keyword evidence="4 5" id="KW-0963">Cytoplasm</keyword>
<dbReference type="PANTHER" id="PTHR33602">
    <property type="entry name" value="REGULATORY PROTEIN RECX FAMILY PROTEIN"/>
    <property type="match status" value="1"/>
</dbReference>
<comment type="subcellular location">
    <subcellularLocation>
        <location evidence="1 5">Cytoplasm</location>
    </subcellularLocation>
</comment>
<evidence type="ECO:0000259" key="6">
    <source>
        <dbReference type="Pfam" id="PF02631"/>
    </source>
</evidence>
<dbReference type="Pfam" id="PF02631">
    <property type="entry name" value="RecX_HTH2"/>
    <property type="match status" value="1"/>
</dbReference>
<protein>
    <recommendedName>
        <fullName evidence="3 5">Regulatory protein RecX</fullName>
    </recommendedName>
</protein>
<dbReference type="Proteomes" id="UP000265419">
    <property type="component" value="Unassembled WGS sequence"/>
</dbReference>
<keyword evidence="8" id="KW-1185">Reference proteome</keyword>
<comment type="caution">
    <text evidence="7">The sequence shown here is derived from an EMBL/GenBank/DDBJ whole genome shotgun (WGS) entry which is preliminary data.</text>
</comment>
<dbReference type="GO" id="GO:0005737">
    <property type="term" value="C:cytoplasm"/>
    <property type="evidence" value="ECO:0007669"/>
    <property type="project" value="UniProtKB-SubCell"/>
</dbReference>
<dbReference type="EMBL" id="QQXK01000017">
    <property type="protein sequence ID" value="RII42045.1"/>
    <property type="molecule type" value="Genomic_DNA"/>
</dbReference>
<evidence type="ECO:0000256" key="4">
    <source>
        <dbReference type="ARBA" id="ARBA00022490"/>
    </source>
</evidence>
<evidence type="ECO:0000313" key="8">
    <source>
        <dbReference type="Proteomes" id="UP000265419"/>
    </source>
</evidence>
<reference evidence="7 8" key="1">
    <citation type="submission" date="2018-07" db="EMBL/GenBank/DDBJ databases">
        <title>Arthrobacter sp. nov., isolated from raw cow's milk with high bacterial count.</title>
        <authorList>
            <person name="Hahne J."/>
            <person name="Isele D."/>
            <person name="Lipski A."/>
        </authorList>
    </citation>
    <scope>NUCLEOTIDE SEQUENCE [LARGE SCALE GENOMIC DNA]</scope>
    <source>
        <strain evidence="7 8">JZ R-35</strain>
    </source>
</reference>
<accession>A0A399J911</accession>
<comment type="similarity">
    <text evidence="2 5">Belongs to the RecX family.</text>
</comment>
<name>A0A399J911_9MICC</name>
<evidence type="ECO:0000256" key="1">
    <source>
        <dbReference type="ARBA" id="ARBA00004496"/>
    </source>
</evidence>
<evidence type="ECO:0000313" key="7">
    <source>
        <dbReference type="EMBL" id="RII42045.1"/>
    </source>
</evidence>
<dbReference type="InterPro" id="IPR053924">
    <property type="entry name" value="RecX_HTH_2nd"/>
</dbReference>
<dbReference type="HAMAP" id="MF_01114">
    <property type="entry name" value="RecX"/>
    <property type="match status" value="1"/>
</dbReference>
<sequence length="152" mass="17049">MPRTRHELEKKLLEREVPAAAACAVLDRYEELGIIDDAAFAQAWVESRSRSKGFARGRLKQELRRKGVDGEALDNALEQIDGDQERERAEELALRKLGSRTLPPFGYGTPEAAEREKILRRVVGFLARKGYTGGMALSAARSAMERHDKGER</sequence>
<evidence type="ECO:0000256" key="5">
    <source>
        <dbReference type="HAMAP-Rule" id="MF_01114"/>
    </source>
</evidence>
<feature type="domain" description="RecX second three-helical" evidence="6">
    <location>
        <begin position="36"/>
        <end position="77"/>
    </location>
</feature>